<proteinExistence type="predicted"/>
<sequence length="120" mass="11847">MGLFNLGSLDLAAALGRAPAGLYSGLDPSASIGAWGNSPLGGGLADQVAAAGSPISSSAAGGINPLAMMMIQQALSGSRQQSPQQQMQFGGYAQPQAVLAQGPTMPAMNSQIGRMLMGGA</sequence>
<evidence type="ECO:0000313" key="2">
    <source>
        <dbReference type="Proteomes" id="UP001272137"/>
    </source>
</evidence>
<accession>A0AAW9CX78</accession>
<dbReference type="EMBL" id="QXCT01000001">
    <property type="protein sequence ID" value="MDW9253427.1"/>
    <property type="molecule type" value="Genomic_DNA"/>
</dbReference>
<dbReference type="AlphaFoldDB" id="A0AAW9CX78"/>
<dbReference type="Proteomes" id="UP001272137">
    <property type="component" value="Unassembled WGS sequence"/>
</dbReference>
<protein>
    <submittedName>
        <fullName evidence="1">Uncharacterized protein</fullName>
    </submittedName>
</protein>
<dbReference type="RefSeq" id="WP_038746967.1">
    <property type="nucleotide sequence ID" value="NZ_QXCT01000001.1"/>
</dbReference>
<evidence type="ECO:0000313" key="1">
    <source>
        <dbReference type="EMBL" id="MDW9253427.1"/>
    </source>
</evidence>
<organism evidence="1 2">
    <name type="scientific">Burkholderia thailandensis</name>
    <dbReference type="NCBI Taxonomy" id="57975"/>
    <lineage>
        <taxon>Bacteria</taxon>
        <taxon>Pseudomonadati</taxon>
        <taxon>Pseudomonadota</taxon>
        <taxon>Betaproteobacteria</taxon>
        <taxon>Burkholderiales</taxon>
        <taxon>Burkholderiaceae</taxon>
        <taxon>Burkholderia</taxon>
        <taxon>pseudomallei group</taxon>
    </lineage>
</organism>
<name>A0AAW9CX78_BURTH</name>
<comment type="caution">
    <text evidence="1">The sequence shown here is derived from an EMBL/GenBank/DDBJ whole genome shotgun (WGS) entry which is preliminary data.</text>
</comment>
<reference evidence="1" key="1">
    <citation type="submission" date="2018-08" db="EMBL/GenBank/DDBJ databases">
        <title>Identification of Burkholderia cepacia strains that express a Burkholderia pseudomallei-like capsular polysaccharide.</title>
        <authorList>
            <person name="Burtnick M.N."/>
            <person name="Vongsouvath M."/>
            <person name="Newton P."/>
            <person name="Wuthiekanun V."/>
            <person name="Limmathurotsakul D."/>
            <person name="Brett P.J."/>
            <person name="Chantratita N."/>
            <person name="Dance D.A."/>
        </authorList>
    </citation>
    <scope>NUCLEOTIDE SEQUENCE</scope>
    <source>
        <strain evidence="1">SBXCC001</strain>
    </source>
</reference>
<gene>
    <name evidence="1" type="ORF">C7S16_6644</name>
</gene>